<feature type="compositionally biased region" description="Acidic residues" evidence="4">
    <location>
        <begin position="428"/>
        <end position="437"/>
    </location>
</feature>
<dbReference type="FunFam" id="3.30.40.10:FF:000269">
    <property type="entry name" value="Transcription initiation factor IIE subunit alpha"/>
    <property type="match status" value="1"/>
</dbReference>
<dbReference type="GO" id="GO:0006367">
    <property type="term" value="P:transcription initiation at RNA polymerase II promoter"/>
    <property type="evidence" value="ECO:0007669"/>
    <property type="project" value="InterPro"/>
</dbReference>
<dbReference type="PROSITE" id="PS51344">
    <property type="entry name" value="HTH_TFE_IIE"/>
    <property type="match status" value="1"/>
</dbReference>
<keyword evidence="2" id="KW-0805">Transcription regulation</keyword>
<comment type="caution">
    <text evidence="6">The sequence shown here is derived from an EMBL/GenBank/DDBJ whole genome shotgun (WGS) entry which is preliminary data.</text>
</comment>
<dbReference type="Pfam" id="PF02002">
    <property type="entry name" value="TFIIE_alpha"/>
    <property type="match status" value="1"/>
</dbReference>
<comment type="similarity">
    <text evidence="1">Belongs to the TFIIE alpha subunit family.</text>
</comment>
<keyword evidence="3" id="KW-0804">Transcription</keyword>
<dbReference type="PANTHER" id="PTHR13097">
    <property type="entry name" value="TRANSCRIPTION INITIATION FACTOR IIE, ALPHA SUBUNIT"/>
    <property type="match status" value="1"/>
</dbReference>
<dbReference type="PANTHER" id="PTHR13097:SF7">
    <property type="entry name" value="GENERAL TRANSCRIPTION FACTOR IIE SUBUNIT 1"/>
    <property type="match status" value="1"/>
</dbReference>
<proteinExistence type="inferred from homology"/>
<gene>
    <name evidence="6" type="ORF">HU200_023661</name>
</gene>
<dbReference type="SUPFAM" id="SSF46785">
    <property type="entry name" value="Winged helix' DNA-binding domain"/>
    <property type="match status" value="1"/>
</dbReference>
<evidence type="ECO:0000313" key="7">
    <source>
        <dbReference type="Proteomes" id="UP000636709"/>
    </source>
</evidence>
<feature type="compositionally biased region" description="Basic and acidic residues" evidence="4">
    <location>
        <begin position="394"/>
        <end position="405"/>
    </location>
</feature>
<organism evidence="6 7">
    <name type="scientific">Digitaria exilis</name>
    <dbReference type="NCBI Taxonomy" id="1010633"/>
    <lineage>
        <taxon>Eukaryota</taxon>
        <taxon>Viridiplantae</taxon>
        <taxon>Streptophyta</taxon>
        <taxon>Embryophyta</taxon>
        <taxon>Tracheophyta</taxon>
        <taxon>Spermatophyta</taxon>
        <taxon>Magnoliopsida</taxon>
        <taxon>Liliopsida</taxon>
        <taxon>Poales</taxon>
        <taxon>Poaceae</taxon>
        <taxon>PACMAD clade</taxon>
        <taxon>Panicoideae</taxon>
        <taxon>Panicodae</taxon>
        <taxon>Paniceae</taxon>
        <taxon>Anthephorinae</taxon>
        <taxon>Digitaria</taxon>
    </lineage>
</organism>
<feature type="domain" description="HTH TFE/IIEalpha-type" evidence="5">
    <location>
        <begin position="9"/>
        <end position="143"/>
    </location>
</feature>
<feature type="region of interest" description="Disordered" evidence="4">
    <location>
        <begin position="394"/>
        <end position="437"/>
    </location>
</feature>
<evidence type="ECO:0000256" key="4">
    <source>
        <dbReference type="SAM" id="MobiDB-lite"/>
    </source>
</evidence>
<sequence length="449" mass="51788">MASISIEPFNRLVRLAARAFYDGNPLKGDNQTKTSRGDNRGMAVVVLDALTRRQWVREEDLAKALKLHSKQLRRILRFFEEEKLVTRDHRKESAKGAKMHNAAAAAAAAADSQSVTKEGEEKVKMHTHSYCCLDYAQICDVVRYRIHRMKKKLKDELDSRNTIQHYICPSCNKRYSAFDALQLVSYTDEYFHCENCNGELVAESDKLVFEEMGDGDDNVRKRRCEKLKDMQQRIEEQLKPLVAQLDRVKNLPAPEFGSLQTWERANFGAFANGEPSVVDSSRNSQGQYGKDEFTGIPLLDRSYIYFAFQIEVIYGNVKESAESGNNGSELKVLPPWMIKDGMNLKKEQRGETSKAPKLDENTEAMEDKKQYSKDDQSIQEEYITAYYEALRKKQEEEEAKRRMQQEGEAFVSDSQSERQVGKKHKREDEDEGIEWEEQQPTGIFLFSFF</sequence>
<dbReference type="InterPro" id="IPR017919">
    <property type="entry name" value="TFIIE/TFIIEa_HTH"/>
</dbReference>
<dbReference type="SMART" id="SM00531">
    <property type="entry name" value="TFIIE"/>
    <property type="match status" value="1"/>
</dbReference>
<dbReference type="OrthoDB" id="361102at2759"/>
<dbReference type="Proteomes" id="UP000636709">
    <property type="component" value="Unassembled WGS sequence"/>
</dbReference>
<evidence type="ECO:0000256" key="3">
    <source>
        <dbReference type="ARBA" id="ARBA00023163"/>
    </source>
</evidence>
<keyword evidence="7" id="KW-1185">Reference proteome</keyword>
<evidence type="ECO:0000256" key="1">
    <source>
        <dbReference type="ARBA" id="ARBA00008947"/>
    </source>
</evidence>
<evidence type="ECO:0000313" key="6">
    <source>
        <dbReference type="EMBL" id="KAF8720752.1"/>
    </source>
</evidence>
<dbReference type="InterPro" id="IPR039997">
    <property type="entry name" value="TFE"/>
</dbReference>
<dbReference type="EMBL" id="JACEFO010001691">
    <property type="protein sequence ID" value="KAF8720752.1"/>
    <property type="molecule type" value="Genomic_DNA"/>
</dbReference>
<reference evidence="6" key="1">
    <citation type="submission" date="2020-07" db="EMBL/GenBank/DDBJ databases">
        <title>Genome sequence and genetic diversity analysis of an under-domesticated orphan crop, white fonio (Digitaria exilis).</title>
        <authorList>
            <person name="Bennetzen J.L."/>
            <person name="Chen S."/>
            <person name="Ma X."/>
            <person name="Wang X."/>
            <person name="Yssel A.E.J."/>
            <person name="Chaluvadi S.R."/>
            <person name="Johnson M."/>
            <person name="Gangashetty P."/>
            <person name="Hamidou F."/>
            <person name="Sanogo M.D."/>
            <person name="Zwaenepoel A."/>
            <person name="Wallace J."/>
            <person name="Van De Peer Y."/>
            <person name="Van Deynze A."/>
        </authorList>
    </citation>
    <scope>NUCLEOTIDE SEQUENCE</scope>
    <source>
        <tissue evidence="6">Leaves</tissue>
    </source>
</reference>
<protein>
    <recommendedName>
        <fullName evidence="5">HTH TFE/IIEalpha-type domain-containing protein</fullName>
    </recommendedName>
</protein>
<accession>A0A835CBP7</accession>
<evidence type="ECO:0000259" key="5">
    <source>
        <dbReference type="PROSITE" id="PS51344"/>
    </source>
</evidence>
<name>A0A835CBP7_9POAL</name>
<dbReference type="SUPFAM" id="SSF57783">
    <property type="entry name" value="Zinc beta-ribbon"/>
    <property type="match status" value="1"/>
</dbReference>
<evidence type="ECO:0000256" key="2">
    <source>
        <dbReference type="ARBA" id="ARBA00023015"/>
    </source>
</evidence>
<dbReference type="AlphaFoldDB" id="A0A835CBP7"/>
<dbReference type="InterPro" id="IPR024550">
    <property type="entry name" value="TFIIEa/SarR/Rpc3_HTH_dom"/>
</dbReference>
<dbReference type="Gene3D" id="3.30.40.10">
    <property type="entry name" value="Zinc/RING finger domain, C3HC4 (zinc finger)"/>
    <property type="match status" value="1"/>
</dbReference>
<feature type="region of interest" description="Disordered" evidence="4">
    <location>
        <begin position="345"/>
        <end position="375"/>
    </location>
</feature>
<dbReference type="InterPro" id="IPR036390">
    <property type="entry name" value="WH_DNA-bd_sf"/>
</dbReference>
<dbReference type="InterPro" id="IPR002853">
    <property type="entry name" value="TFIIE_asu"/>
</dbReference>
<dbReference type="InterPro" id="IPR013083">
    <property type="entry name" value="Znf_RING/FYVE/PHD"/>
</dbReference>
<dbReference type="GO" id="GO:0005673">
    <property type="term" value="C:transcription factor TFIIE complex"/>
    <property type="evidence" value="ECO:0007669"/>
    <property type="project" value="TreeGrafter"/>
</dbReference>